<dbReference type="AlphaFoldDB" id="A0ABD1F6P4"/>
<organism evidence="1 2">
    <name type="scientific">Hypothenemus hampei</name>
    <name type="common">Coffee berry borer</name>
    <dbReference type="NCBI Taxonomy" id="57062"/>
    <lineage>
        <taxon>Eukaryota</taxon>
        <taxon>Metazoa</taxon>
        <taxon>Ecdysozoa</taxon>
        <taxon>Arthropoda</taxon>
        <taxon>Hexapoda</taxon>
        <taxon>Insecta</taxon>
        <taxon>Pterygota</taxon>
        <taxon>Neoptera</taxon>
        <taxon>Endopterygota</taxon>
        <taxon>Coleoptera</taxon>
        <taxon>Polyphaga</taxon>
        <taxon>Cucujiformia</taxon>
        <taxon>Curculionidae</taxon>
        <taxon>Scolytinae</taxon>
        <taxon>Hypothenemus</taxon>
    </lineage>
</organism>
<dbReference type="EMBL" id="JBDJPC010000002">
    <property type="protein sequence ID" value="KAL1513266.1"/>
    <property type="molecule type" value="Genomic_DNA"/>
</dbReference>
<protein>
    <submittedName>
        <fullName evidence="1">Uncharacterized protein</fullName>
    </submittedName>
</protein>
<dbReference type="Proteomes" id="UP001566132">
    <property type="component" value="Unassembled WGS sequence"/>
</dbReference>
<evidence type="ECO:0000313" key="2">
    <source>
        <dbReference type="Proteomes" id="UP001566132"/>
    </source>
</evidence>
<reference evidence="1 2" key="1">
    <citation type="submission" date="2024-05" db="EMBL/GenBank/DDBJ databases">
        <title>Genetic variation in Jamaican populations of the coffee berry borer (Hypothenemus hampei).</title>
        <authorList>
            <person name="Errbii M."/>
            <person name="Myrie A."/>
        </authorList>
    </citation>
    <scope>NUCLEOTIDE SEQUENCE [LARGE SCALE GENOMIC DNA]</scope>
    <source>
        <strain evidence="1">JA-Hopewell-2020-01-JO</strain>
        <tissue evidence="1">Whole body</tissue>
    </source>
</reference>
<accession>A0ABD1F6P4</accession>
<keyword evidence="2" id="KW-1185">Reference proteome</keyword>
<name>A0ABD1F6P4_HYPHA</name>
<sequence length="149" mass="17031">MYKNSGFTYGAIVARFWEVPCAKIYPSSVHRPTNGARLQHLDGHRIGLATKIEGYKRNFRNIGKIKDPVETHTFVGRRRYGGCRSLDDAVVGGTRALQAAPRRMDDAYFTSFPGPCGDSWKIKYAYYIYTRKIFWNRKFADILGGGDRR</sequence>
<gene>
    <name evidence="1" type="ORF">ABEB36_002695</name>
</gene>
<evidence type="ECO:0000313" key="1">
    <source>
        <dbReference type="EMBL" id="KAL1513266.1"/>
    </source>
</evidence>
<proteinExistence type="predicted"/>
<comment type="caution">
    <text evidence="1">The sequence shown here is derived from an EMBL/GenBank/DDBJ whole genome shotgun (WGS) entry which is preliminary data.</text>
</comment>